<dbReference type="AlphaFoldDB" id="Q9K1T3"/>
<evidence type="ECO:0000313" key="1">
    <source>
        <dbReference type="EMBL" id="AAF38815.1"/>
    </source>
</evidence>
<dbReference type="EMBL" id="AE002161">
    <property type="protein sequence ID" value="AAF38815.1"/>
    <property type="molecule type" value="Genomic_DNA"/>
</dbReference>
<proteinExistence type="predicted"/>
<protein>
    <submittedName>
        <fullName evidence="1">Uncharacterized protein</fullName>
    </submittedName>
</protein>
<dbReference type="KEGG" id="cpa:CP_1040"/>
<organism evidence="1 2">
    <name type="scientific">Chlamydia pneumoniae</name>
    <name type="common">Chlamydophila pneumoniae</name>
    <dbReference type="NCBI Taxonomy" id="83558"/>
    <lineage>
        <taxon>Bacteria</taxon>
        <taxon>Pseudomonadati</taxon>
        <taxon>Chlamydiota</taxon>
        <taxon>Chlamydiia</taxon>
        <taxon>Chlamydiales</taxon>
        <taxon>Chlamydiaceae</taxon>
        <taxon>Chlamydia/Chlamydophila group</taxon>
        <taxon>Chlamydia</taxon>
    </lineage>
</organism>
<dbReference type="PIR" id="E81509">
    <property type="entry name" value="E81509"/>
</dbReference>
<sequence>MSFYLREEGTSVILVAIGNRLQSPGLDLGQAALDFRQLMSQKGSVSKVKIILKMNMMIPKPRIPKTPTVV</sequence>
<accession>Q9K1T3</accession>
<gene>
    <name evidence="1" type="ordered locus">CP_1040</name>
</gene>
<name>Q9K1T3_CHLPN</name>
<evidence type="ECO:0000313" key="2">
    <source>
        <dbReference type="Proteomes" id="UP000000583"/>
    </source>
</evidence>
<dbReference type="Proteomes" id="UP000000583">
    <property type="component" value="Chromosome"/>
</dbReference>
<reference evidence="1 2" key="1">
    <citation type="journal article" date="2000" name="Nucleic Acids Res.">
        <title>Genome sequences of Chlamydia trachomatis MoPn and Chlamydia pneumoniae AR39.</title>
        <authorList>
            <person name="Read T.D."/>
            <person name="Brunham R.C."/>
            <person name="Shen C."/>
            <person name="Gill S.R."/>
            <person name="Heidelberg J.F."/>
            <person name="White O."/>
            <person name="Hickey E.K."/>
            <person name="Peterson J.D."/>
            <person name="Utterback T.R."/>
            <person name="Berry K.J."/>
            <person name="Bass S."/>
            <person name="Linher K.D."/>
            <person name="Weidman J.F."/>
            <person name="Khouri H.M."/>
            <person name="Craven B."/>
            <person name="Bowman C."/>
            <person name="Dodson R.J."/>
            <person name="Gwinn M.L."/>
            <person name="Nelson W.C."/>
            <person name="DeBoy R.T."/>
            <person name="Kolonay J.F."/>
            <person name="McClarty G."/>
            <person name="Salzberg S.L."/>
            <person name="Eisen J.A."/>
            <person name="Fraser C.M."/>
        </authorList>
    </citation>
    <scope>NUCLEOTIDE SEQUENCE [LARGE SCALE GENOMIC DNA]</scope>
    <source>
        <strain evidence="1 2">AR39</strain>
    </source>
</reference>